<evidence type="ECO:0000256" key="2">
    <source>
        <dbReference type="ARBA" id="ARBA00022372"/>
    </source>
</evidence>
<gene>
    <name evidence="5" type="ORF">Cyrtocomes_00703</name>
</gene>
<dbReference type="NCBIfam" id="TIGR00180">
    <property type="entry name" value="parB_part"/>
    <property type="match status" value="1"/>
</dbReference>
<dbReference type="Pfam" id="PF02195">
    <property type="entry name" value="ParB_N"/>
    <property type="match status" value="1"/>
</dbReference>
<comment type="caution">
    <text evidence="5">The sequence shown here is derived from an EMBL/GenBank/DDBJ whole genome shotgun (WGS) entry which is preliminary data.</text>
</comment>
<evidence type="ECO:0000313" key="6">
    <source>
        <dbReference type="Proteomes" id="UP001293791"/>
    </source>
</evidence>
<keyword evidence="6" id="KW-1185">Reference proteome</keyword>
<dbReference type="PANTHER" id="PTHR33375:SF1">
    <property type="entry name" value="CHROMOSOME-PARTITIONING PROTEIN PARB-RELATED"/>
    <property type="match status" value="1"/>
</dbReference>
<dbReference type="Proteomes" id="UP001293791">
    <property type="component" value="Unassembled WGS sequence"/>
</dbReference>
<dbReference type="EMBL" id="JARGYT010000037">
    <property type="protein sequence ID" value="MDZ5762324.1"/>
    <property type="molecule type" value="Genomic_DNA"/>
</dbReference>
<dbReference type="SUPFAM" id="SSF109709">
    <property type="entry name" value="KorB DNA-binding domain-like"/>
    <property type="match status" value="1"/>
</dbReference>
<dbReference type="InterPro" id="IPR003115">
    <property type="entry name" value="ParB_N"/>
</dbReference>
<protein>
    <recommendedName>
        <fullName evidence="2">Probable chromosome-partitioning protein ParB</fullName>
    </recommendedName>
</protein>
<evidence type="ECO:0000259" key="4">
    <source>
        <dbReference type="SMART" id="SM00470"/>
    </source>
</evidence>
<proteinExistence type="inferred from homology"/>
<reference evidence="5 6" key="1">
    <citation type="submission" date="2023-02" db="EMBL/GenBank/DDBJ databases">
        <title>Host association and intracellularity evolved multiple times independently in the Rickettsiales.</title>
        <authorList>
            <person name="Castelli M."/>
            <person name="Nardi T."/>
            <person name="Gammuto L."/>
            <person name="Bellinzona G."/>
            <person name="Sabaneyeva E."/>
            <person name="Potekhin A."/>
            <person name="Serra V."/>
            <person name="Petroni G."/>
            <person name="Sassera D."/>
        </authorList>
    </citation>
    <scope>NUCLEOTIDE SEQUENCE [LARGE SCALE GENOMIC DNA]</scope>
    <source>
        <strain evidence="5 6">BOD18</strain>
    </source>
</reference>
<evidence type="ECO:0000256" key="3">
    <source>
        <dbReference type="ARBA" id="ARBA00022829"/>
    </source>
</evidence>
<feature type="domain" description="ParB-like N-terminal" evidence="4">
    <location>
        <begin position="30"/>
        <end position="120"/>
    </location>
</feature>
<dbReference type="SMART" id="SM00470">
    <property type="entry name" value="ParB"/>
    <property type="match status" value="1"/>
</dbReference>
<dbReference type="Gene3D" id="3.90.1530.30">
    <property type="match status" value="1"/>
</dbReference>
<dbReference type="Gene3D" id="1.10.10.2830">
    <property type="match status" value="1"/>
</dbReference>
<dbReference type="PANTHER" id="PTHR33375">
    <property type="entry name" value="CHROMOSOME-PARTITIONING PROTEIN PARB-RELATED"/>
    <property type="match status" value="1"/>
</dbReference>
<dbReference type="InterPro" id="IPR036086">
    <property type="entry name" value="ParB/Sulfiredoxin_sf"/>
</dbReference>
<dbReference type="InterPro" id="IPR041468">
    <property type="entry name" value="HTH_ParB/Spo0J"/>
</dbReference>
<dbReference type="InterPro" id="IPR004437">
    <property type="entry name" value="ParB/RepB/Spo0J"/>
</dbReference>
<keyword evidence="3" id="KW-0159">Chromosome partition</keyword>
<dbReference type="InterPro" id="IPR050336">
    <property type="entry name" value="Chromosome_partition/occlusion"/>
</dbReference>
<dbReference type="Pfam" id="PF17762">
    <property type="entry name" value="HTH_ParB"/>
    <property type="match status" value="1"/>
</dbReference>
<sequence>MIIDATMKKGVLGKGLSALLPTAGNGSQILRISVNMLRPNHDQPRKKIGLNEIKELSNSIAEYGVLQPIIVNPQGDGRYEIVSGERRWRAAIAAGLKEIPAIPKNLTEKEISEIALIENIQREDLKPLEEAQAYNNLMTKFNYTQEDLATKLCKSRSYIANMLRLLKLPDFIKEKLNSGEITVGHARAILASDDPESLTKSVVENNMTVREVENKVSGNNINKKKDFILTNVKKILSNKANMEQFLPNAKLSVISDGGKTLFLILSESDDETNMIKDKIGLIRSSNQ</sequence>
<name>A0ABU5L8Z5_9RICK</name>
<organism evidence="5 6">
    <name type="scientific">Candidatus Cyrtobacter comes</name>
    <dbReference type="NCBI Taxonomy" id="675776"/>
    <lineage>
        <taxon>Bacteria</taxon>
        <taxon>Pseudomonadati</taxon>
        <taxon>Pseudomonadota</taxon>
        <taxon>Alphaproteobacteria</taxon>
        <taxon>Rickettsiales</taxon>
        <taxon>Candidatus Midichloriaceae</taxon>
        <taxon>Candidatus Cyrtobacter</taxon>
    </lineage>
</organism>
<evidence type="ECO:0000313" key="5">
    <source>
        <dbReference type="EMBL" id="MDZ5762324.1"/>
    </source>
</evidence>
<accession>A0ABU5L8Z5</accession>
<dbReference type="SUPFAM" id="SSF110849">
    <property type="entry name" value="ParB/Sulfiredoxin"/>
    <property type="match status" value="1"/>
</dbReference>
<dbReference type="CDD" id="cd16393">
    <property type="entry name" value="SPO0J_N"/>
    <property type="match status" value="1"/>
</dbReference>
<evidence type="ECO:0000256" key="1">
    <source>
        <dbReference type="ARBA" id="ARBA00006295"/>
    </source>
</evidence>
<comment type="similarity">
    <text evidence="1">Belongs to the ParB family.</text>
</comment>